<protein>
    <recommendedName>
        <fullName evidence="11">Tripartite motif-containing protein 2/3</fullName>
    </recommendedName>
</protein>
<dbReference type="PROSITE" id="PS51125">
    <property type="entry name" value="NHL"/>
    <property type="match status" value="1"/>
</dbReference>
<reference evidence="9 10" key="1">
    <citation type="submission" date="2019-07" db="EMBL/GenBank/DDBJ databases">
        <title>Annotation for the trematode Paragonimus westermani.</title>
        <authorList>
            <person name="Choi Y.-J."/>
        </authorList>
    </citation>
    <scope>NUCLEOTIDE SEQUENCE [LARGE SCALE GENOMIC DNA]</scope>
    <source>
        <strain evidence="9">180907_Pwestermani</strain>
    </source>
</reference>
<accession>A0A8T0DRC3</accession>
<dbReference type="InterPro" id="IPR047153">
    <property type="entry name" value="TRIM45/56/19-like"/>
</dbReference>
<dbReference type="EMBL" id="JTDF01002062">
    <property type="protein sequence ID" value="KAF8569221.1"/>
    <property type="molecule type" value="Genomic_DNA"/>
</dbReference>
<dbReference type="Proteomes" id="UP000699462">
    <property type="component" value="Unassembled WGS sequence"/>
</dbReference>
<dbReference type="CDD" id="cd05819">
    <property type="entry name" value="NHL"/>
    <property type="match status" value="1"/>
</dbReference>
<dbReference type="PROSITE" id="PS50119">
    <property type="entry name" value="ZF_BBOX"/>
    <property type="match status" value="1"/>
</dbReference>
<dbReference type="SMART" id="SM00502">
    <property type="entry name" value="BBC"/>
    <property type="match status" value="1"/>
</dbReference>
<dbReference type="InterPro" id="IPR011042">
    <property type="entry name" value="6-blade_b-propeller_TolB-like"/>
</dbReference>
<dbReference type="InterPro" id="IPR003649">
    <property type="entry name" value="Bbox_C"/>
</dbReference>
<dbReference type="SUPFAM" id="SSF101898">
    <property type="entry name" value="NHL repeat"/>
    <property type="match status" value="1"/>
</dbReference>
<gene>
    <name evidence="9" type="ORF">P879_00687</name>
</gene>
<sequence length="900" mass="101036">MNDELKDEKNSRAEERTLLSRKCPDYDKNEEVGKHKELDTARVNMEDSLLHLLESDFLRCSSCHDNNMDVLLLPCLHVTCLQCVSSIEKDEQLNVVCQVCLTGRSTTENRSIGSVEGSPNSQVTSIGEDMSRLPVAAFVMGLRNLAQLLENEVERACDYCKFETKISSAECRCVECGDDLCRPCAEAHKRTKLTRFHTLLLYKELAKTGCLTRIRQAPPPLCMDHKQFNSDLLDAAVTDHEISPRSVHSATSADKVSTTDWLAARACVYCRNCDVLLCGECGVQFCSSHSNPTHANHLVIPLETVICEYRIQLGQLTNRLSKKRKTYEDYFSRLADYRQHLEEQTESLTQQIYERAKHLHEEIDRAVTSLTKMSNDRIQSEISTLDKCTEPFPQFIRQCQVAEQYAKAIKEHGRPDEIVQNAEHVIVRLTELDRKQLHQLEAKIRPEFHAGENFLATTERQDNESKEENQTAIVQQLVGQVEFVKEFEPPVLNAHSLGIRLNDDNHQGNGCSPISDFVSTGVNTTPRYLWDSVEYHNGTVYDVAALSERSLMDPDDFPTPKAISQRYTADVSSFRLITEMEFDARVSTDSRDVWPTGLTVNQCTGQILVVDRDNARVKIFQPDGHFVSSLGDNLGDSDRLISPFDITIIPTGTILVSDYQLEEVRLFSLEGQAKGSLSSEKFKHPRGVCHGMGLVGVVDSRRRQIGFYDMRNDKRTAVKRVPLIYSDNTNDSSHALDAKPMLTEPYFVECLEIGNGYVAVTDWAAPSLKLYSLSTGTCVAMAGGYGTGVDQMLQPYGLCYAPWMQKVLVADHVNHRIQSTCIRLSSELDDCIERNAVLSARYQSIQQTIGFPCLGPLKPVADKSTNAVWHPLAVATDSQRQRVIVTEALGNVKVLRPGVL</sequence>
<dbReference type="PANTHER" id="PTHR25462:SF296">
    <property type="entry name" value="MEIOTIC P26, ISOFORM F"/>
    <property type="match status" value="1"/>
</dbReference>
<dbReference type="PANTHER" id="PTHR25462">
    <property type="entry name" value="BONUS, ISOFORM C-RELATED"/>
    <property type="match status" value="1"/>
</dbReference>
<evidence type="ECO:0000256" key="4">
    <source>
        <dbReference type="ARBA" id="ARBA00022833"/>
    </source>
</evidence>
<keyword evidence="2" id="KW-0677">Repeat</keyword>
<dbReference type="Pfam" id="PF01436">
    <property type="entry name" value="NHL"/>
    <property type="match status" value="1"/>
</dbReference>
<dbReference type="OrthoDB" id="6265224at2759"/>
<evidence type="ECO:0000256" key="1">
    <source>
        <dbReference type="ARBA" id="ARBA00022723"/>
    </source>
</evidence>
<keyword evidence="1" id="KW-0479">Metal-binding</keyword>
<evidence type="ECO:0000313" key="10">
    <source>
        <dbReference type="Proteomes" id="UP000699462"/>
    </source>
</evidence>
<organism evidence="9 10">
    <name type="scientific">Paragonimus westermani</name>
    <dbReference type="NCBI Taxonomy" id="34504"/>
    <lineage>
        <taxon>Eukaryota</taxon>
        <taxon>Metazoa</taxon>
        <taxon>Spiralia</taxon>
        <taxon>Lophotrochozoa</taxon>
        <taxon>Platyhelminthes</taxon>
        <taxon>Trematoda</taxon>
        <taxon>Digenea</taxon>
        <taxon>Plagiorchiida</taxon>
        <taxon>Troglotremata</taxon>
        <taxon>Troglotrematidae</taxon>
        <taxon>Paragonimus</taxon>
    </lineage>
</organism>
<dbReference type="SUPFAM" id="SSF57850">
    <property type="entry name" value="RING/U-box"/>
    <property type="match status" value="1"/>
</dbReference>
<comment type="caution">
    <text evidence="9">The sequence shown here is derived from an EMBL/GenBank/DDBJ whole genome shotgun (WGS) entry which is preliminary data.</text>
</comment>
<keyword evidence="10" id="KW-1185">Reference proteome</keyword>
<evidence type="ECO:0008006" key="11">
    <source>
        <dbReference type="Google" id="ProtNLM"/>
    </source>
</evidence>
<dbReference type="InterPro" id="IPR001841">
    <property type="entry name" value="Znf_RING"/>
</dbReference>
<evidence type="ECO:0000256" key="5">
    <source>
        <dbReference type="PROSITE-ProRule" id="PRU00024"/>
    </source>
</evidence>
<dbReference type="Gene3D" id="2.120.10.30">
    <property type="entry name" value="TolB, C-terminal domain"/>
    <property type="match status" value="1"/>
</dbReference>
<dbReference type="InterPro" id="IPR013083">
    <property type="entry name" value="Znf_RING/FYVE/PHD"/>
</dbReference>
<dbReference type="InterPro" id="IPR001258">
    <property type="entry name" value="NHL_repeat"/>
</dbReference>
<evidence type="ECO:0000259" key="8">
    <source>
        <dbReference type="PROSITE" id="PS50119"/>
    </source>
</evidence>
<evidence type="ECO:0000313" key="9">
    <source>
        <dbReference type="EMBL" id="KAF8569221.1"/>
    </source>
</evidence>
<keyword evidence="3 5" id="KW-0863">Zinc-finger</keyword>
<dbReference type="GO" id="GO:0008270">
    <property type="term" value="F:zinc ion binding"/>
    <property type="evidence" value="ECO:0007669"/>
    <property type="project" value="UniProtKB-KW"/>
</dbReference>
<feature type="domain" description="RING-type" evidence="7">
    <location>
        <begin position="60"/>
        <end position="100"/>
    </location>
</feature>
<feature type="repeat" description="NHL" evidence="6">
    <location>
        <begin position="594"/>
        <end position="623"/>
    </location>
</feature>
<dbReference type="PROSITE" id="PS50089">
    <property type="entry name" value="ZF_RING_2"/>
    <property type="match status" value="1"/>
</dbReference>
<proteinExistence type="predicted"/>
<name>A0A8T0DRC3_9TREM</name>
<evidence type="ECO:0000256" key="3">
    <source>
        <dbReference type="ARBA" id="ARBA00022771"/>
    </source>
</evidence>
<dbReference type="InterPro" id="IPR000315">
    <property type="entry name" value="Znf_B-box"/>
</dbReference>
<evidence type="ECO:0000256" key="6">
    <source>
        <dbReference type="PROSITE-ProRule" id="PRU00504"/>
    </source>
</evidence>
<feature type="domain" description="B box-type" evidence="8">
    <location>
        <begin position="268"/>
        <end position="302"/>
    </location>
</feature>
<evidence type="ECO:0000259" key="7">
    <source>
        <dbReference type="PROSITE" id="PS50089"/>
    </source>
</evidence>
<keyword evidence="4" id="KW-0862">Zinc</keyword>
<dbReference type="Gene3D" id="3.30.40.10">
    <property type="entry name" value="Zinc/RING finger domain, C3HC4 (zinc finger)"/>
    <property type="match status" value="1"/>
</dbReference>
<dbReference type="AlphaFoldDB" id="A0A8T0DRC3"/>
<evidence type="ECO:0000256" key="2">
    <source>
        <dbReference type="ARBA" id="ARBA00022737"/>
    </source>
</evidence>
<dbReference type="CDD" id="cd19757">
    <property type="entry name" value="Bbox1"/>
    <property type="match status" value="1"/>
</dbReference>